<dbReference type="EMBL" id="LR798229">
    <property type="protein sequence ID" value="CAB5207177.1"/>
    <property type="molecule type" value="Genomic_DNA"/>
</dbReference>
<gene>
    <name evidence="1" type="ORF">UFOVP184_40</name>
</gene>
<evidence type="ECO:0000313" key="1">
    <source>
        <dbReference type="EMBL" id="CAB5207177.1"/>
    </source>
</evidence>
<protein>
    <submittedName>
        <fullName evidence="1">Uncharacterized protein</fullName>
    </submittedName>
</protein>
<proteinExistence type="predicted"/>
<organism evidence="1">
    <name type="scientific">uncultured Caudovirales phage</name>
    <dbReference type="NCBI Taxonomy" id="2100421"/>
    <lineage>
        <taxon>Viruses</taxon>
        <taxon>Duplodnaviria</taxon>
        <taxon>Heunggongvirae</taxon>
        <taxon>Uroviricota</taxon>
        <taxon>Caudoviricetes</taxon>
        <taxon>Peduoviridae</taxon>
        <taxon>Maltschvirus</taxon>
        <taxon>Maltschvirus maltsch</taxon>
    </lineage>
</organism>
<name>A0A6J7WK38_9CAUD</name>
<reference evidence="1" key="1">
    <citation type="submission" date="2020-05" db="EMBL/GenBank/DDBJ databases">
        <authorList>
            <person name="Chiriac C."/>
            <person name="Salcher M."/>
            <person name="Ghai R."/>
            <person name="Kavagutti S V."/>
        </authorList>
    </citation>
    <scope>NUCLEOTIDE SEQUENCE</scope>
</reference>
<sequence>MANPNLYAPTTCTAKTSVQAIAITPTAIVSNAAASGTTVRVRSLTVANVTGSTAISLNVDLFRSSVGYRLAYAITVPANASLTPLGSDLQLYLEEGDSLRLTAGATLSLEAVCSYEVLN</sequence>
<accession>A0A6J7WK38</accession>